<reference evidence="6 7" key="1">
    <citation type="submission" date="2009-11" db="EMBL/GenBank/DDBJ databases">
        <title>Annotation of Allomyces macrogynus ATCC 38327.</title>
        <authorList>
            <consortium name="The Broad Institute Genome Sequencing Platform"/>
            <person name="Russ C."/>
            <person name="Cuomo C."/>
            <person name="Burger G."/>
            <person name="Gray M.W."/>
            <person name="Holland P.W.H."/>
            <person name="King N."/>
            <person name="Lang F.B.F."/>
            <person name="Roger A.J."/>
            <person name="Ruiz-Trillo I."/>
            <person name="Young S.K."/>
            <person name="Zeng Q."/>
            <person name="Gargeya S."/>
            <person name="Fitzgerald M."/>
            <person name="Haas B."/>
            <person name="Abouelleil A."/>
            <person name="Alvarado L."/>
            <person name="Arachchi H.M."/>
            <person name="Berlin A."/>
            <person name="Chapman S.B."/>
            <person name="Gearin G."/>
            <person name="Goldberg J."/>
            <person name="Griggs A."/>
            <person name="Gujja S."/>
            <person name="Hansen M."/>
            <person name="Heiman D."/>
            <person name="Howarth C."/>
            <person name="Larimer J."/>
            <person name="Lui A."/>
            <person name="MacDonald P.J.P."/>
            <person name="McCowen C."/>
            <person name="Montmayeur A."/>
            <person name="Murphy C."/>
            <person name="Neiman D."/>
            <person name="Pearson M."/>
            <person name="Priest M."/>
            <person name="Roberts A."/>
            <person name="Saif S."/>
            <person name="Shea T."/>
            <person name="Sisk P."/>
            <person name="Stolte C."/>
            <person name="Sykes S."/>
            <person name="Wortman J."/>
            <person name="Nusbaum C."/>
            <person name="Birren B."/>
        </authorList>
    </citation>
    <scope>NUCLEOTIDE SEQUENCE [LARGE SCALE GENOMIC DNA]</scope>
    <source>
        <strain evidence="6 7">ATCC 38327</strain>
    </source>
</reference>
<evidence type="ECO:0000256" key="3">
    <source>
        <dbReference type="ARBA" id="ARBA00022801"/>
    </source>
</evidence>
<dbReference type="EC" id="3.1.1.29" evidence="1"/>
<keyword evidence="2" id="KW-0820">tRNA-binding</keyword>
<evidence type="ECO:0000256" key="4">
    <source>
        <dbReference type="ARBA" id="ARBA00022884"/>
    </source>
</evidence>
<gene>
    <name evidence="6" type="ORF">AMAG_09267</name>
</gene>
<dbReference type="STRING" id="578462.A0A0L0SNX9"/>
<comment type="similarity">
    <text evidence="5">Belongs to the PTH family.</text>
</comment>
<evidence type="ECO:0000256" key="1">
    <source>
        <dbReference type="ARBA" id="ARBA00013260"/>
    </source>
</evidence>
<dbReference type="PROSITE" id="PS01196">
    <property type="entry name" value="PEPT_TRNA_HYDROL_2"/>
    <property type="match status" value="1"/>
</dbReference>
<dbReference type="Gene3D" id="3.40.50.1470">
    <property type="entry name" value="Peptidyl-tRNA hydrolase"/>
    <property type="match status" value="1"/>
</dbReference>
<dbReference type="GO" id="GO:0004045">
    <property type="term" value="F:peptidyl-tRNA hydrolase activity"/>
    <property type="evidence" value="ECO:0007669"/>
    <property type="project" value="UniProtKB-EC"/>
</dbReference>
<dbReference type="SUPFAM" id="SSF53178">
    <property type="entry name" value="Peptidyl-tRNA hydrolase-like"/>
    <property type="match status" value="1"/>
</dbReference>
<evidence type="ECO:0000256" key="5">
    <source>
        <dbReference type="ARBA" id="ARBA00038063"/>
    </source>
</evidence>
<evidence type="ECO:0000313" key="7">
    <source>
        <dbReference type="Proteomes" id="UP000054350"/>
    </source>
</evidence>
<dbReference type="EMBL" id="GG745344">
    <property type="protein sequence ID" value="KNE64226.1"/>
    <property type="molecule type" value="Genomic_DNA"/>
</dbReference>
<dbReference type="OrthoDB" id="1711136at2759"/>
<evidence type="ECO:0000256" key="2">
    <source>
        <dbReference type="ARBA" id="ARBA00022555"/>
    </source>
</evidence>
<name>A0A0L0SNX9_ALLM3</name>
<dbReference type="AlphaFoldDB" id="A0A0L0SNX9"/>
<dbReference type="VEuPathDB" id="FungiDB:AMAG_09267"/>
<dbReference type="Pfam" id="PF01195">
    <property type="entry name" value="Pept_tRNA_hydro"/>
    <property type="match status" value="1"/>
</dbReference>
<keyword evidence="4" id="KW-0694">RNA-binding</keyword>
<dbReference type="GO" id="GO:0000049">
    <property type="term" value="F:tRNA binding"/>
    <property type="evidence" value="ECO:0007669"/>
    <property type="project" value="UniProtKB-KW"/>
</dbReference>
<reference evidence="7" key="2">
    <citation type="submission" date="2009-11" db="EMBL/GenBank/DDBJ databases">
        <title>The Genome Sequence of Allomyces macrogynus strain ATCC 38327.</title>
        <authorList>
            <consortium name="The Broad Institute Genome Sequencing Platform"/>
            <person name="Russ C."/>
            <person name="Cuomo C."/>
            <person name="Shea T."/>
            <person name="Young S.K."/>
            <person name="Zeng Q."/>
            <person name="Koehrsen M."/>
            <person name="Haas B."/>
            <person name="Borodovsky M."/>
            <person name="Guigo R."/>
            <person name="Alvarado L."/>
            <person name="Berlin A."/>
            <person name="Borenstein D."/>
            <person name="Chen Z."/>
            <person name="Engels R."/>
            <person name="Freedman E."/>
            <person name="Gellesch M."/>
            <person name="Goldberg J."/>
            <person name="Griggs A."/>
            <person name="Gujja S."/>
            <person name="Heiman D."/>
            <person name="Hepburn T."/>
            <person name="Howarth C."/>
            <person name="Jen D."/>
            <person name="Larson L."/>
            <person name="Lewis B."/>
            <person name="Mehta T."/>
            <person name="Park D."/>
            <person name="Pearson M."/>
            <person name="Roberts A."/>
            <person name="Saif S."/>
            <person name="Shenoy N."/>
            <person name="Sisk P."/>
            <person name="Stolte C."/>
            <person name="Sykes S."/>
            <person name="Walk T."/>
            <person name="White J."/>
            <person name="Yandava C."/>
            <person name="Burger G."/>
            <person name="Gray M.W."/>
            <person name="Holland P.W.H."/>
            <person name="King N."/>
            <person name="Lang F.B.F."/>
            <person name="Roger A.J."/>
            <person name="Ruiz-Trillo I."/>
            <person name="Lander E."/>
            <person name="Nusbaum C."/>
        </authorList>
    </citation>
    <scope>NUCLEOTIDE SEQUENCE [LARGE SCALE GENOMIC DNA]</scope>
    <source>
        <strain evidence="7">ATCC 38327</strain>
    </source>
</reference>
<proteinExistence type="inferred from homology"/>
<dbReference type="InterPro" id="IPR036416">
    <property type="entry name" value="Pept_tRNA_hydro_sf"/>
</dbReference>
<accession>A0A0L0SNX9</accession>
<evidence type="ECO:0000313" key="6">
    <source>
        <dbReference type="EMBL" id="KNE64226.1"/>
    </source>
</evidence>
<sequence length="126" mass="13947">MNESGDKLRQLLRANDIPVSHFQTGTTPVPLLFLHDELDKPIGSIVYKAIGSLAGHNGMRSIQRFVQSSALPRLRIGIDRPADRADVADYVLEPFTPEEREMVDCQVAPVTWAHIVAWAEGMVKGV</sequence>
<organism evidence="6 7">
    <name type="scientific">Allomyces macrogynus (strain ATCC 38327)</name>
    <name type="common">Allomyces javanicus var. macrogynus</name>
    <dbReference type="NCBI Taxonomy" id="578462"/>
    <lineage>
        <taxon>Eukaryota</taxon>
        <taxon>Fungi</taxon>
        <taxon>Fungi incertae sedis</taxon>
        <taxon>Blastocladiomycota</taxon>
        <taxon>Blastocladiomycetes</taxon>
        <taxon>Blastocladiales</taxon>
        <taxon>Blastocladiaceae</taxon>
        <taxon>Allomyces</taxon>
    </lineage>
</organism>
<protein>
    <recommendedName>
        <fullName evidence="1">peptidyl-tRNA hydrolase</fullName>
        <ecNumber evidence="1">3.1.1.29</ecNumber>
    </recommendedName>
</protein>
<keyword evidence="3" id="KW-0378">Hydrolase</keyword>
<dbReference type="PANTHER" id="PTHR17224">
    <property type="entry name" value="PEPTIDYL-TRNA HYDROLASE"/>
    <property type="match status" value="1"/>
</dbReference>
<dbReference type="PANTHER" id="PTHR17224:SF1">
    <property type="entry name" value="PEPTIDYL-TRNA HYDROLASE"/>
    <property type="match status" value="1"/>
</dbReference>
<dbReference type="InterPro" id="IPR001328">
    <property type="entry name" value="Pept_tRNA_hydro"/>
</dbReference>
<dbReference type="eggNOG" id="KOG2255">
    <property type="taxonomic scope" value="Eukaryota"/>
</dbReference>
<keyword evidence="7" id="KW-1185">Reference proteome</keyword>
<dbReference type="Proteomes" id="UP000054350">
    <property type="component" value="Unassembled WGS sequence"/>
</dbReference>
<dbReference type="InterPro" id="IPR018171">
    <property type="entry name" value="Pept_tRNA_hydro_CS"/>
</dbReference>